<evidence type="ECO:0000313" key="5">
    <source>
        <dbReference type="Proteomes" id="UP000466517"/>
    </source>
</evidence>
<feature type="compositionally biased region" description="Pro residues" evidence="1">
    <location>
        <begin position="390"/>
        <end position="401"/>
    </location>
</feature>
<protein>
    <submittedName>
        <fullName evidence="4">Mce family protein Mce3D</fullName>
    </submittedName>
</protein>
<dbReference type="InterPro" id="IPR003399">
    <property type="entry name" value="Mce/MlaD"/>
</dbReference>
<proteinExistence type="predicted"/>
<dbReference type="InterPro" id="IPR052336">
    <property type="entry name" value="MlaD_Phospholipid_Transporter"/>
</dbReference>
<dbReference type="GO" id="GO:0005576">
    <property type="term" value="C:extracellular region"/>
    <property type="evidence" value="ECO:0007669"/>
    <property type="project" value="TreeGrafter"/>
</dbReference>
<dbReference type="InterPro" id="IPR005693">
    <property type="entry name" value="Mce"/>
</dbReference>
<dbReference type="Pfam" id="PF11887">
    <property type="entry name" value="Mce4_CUP1"/>
    <property type="match status" value="1"/>
</dbReference>
<feature type="domain" description="Mammalian cell entry C-terminal" evidence="3">
    <location>
        <begin position="116"/>
        <end position="292"/>
    </location>
</feature>
<dbReference type="PANTHER" id="PTHR33371:SF4">
    <property type="entry name" value="INTERMEMBRANE PHOSPHOLIPID TRANSPORT SYSTEM BINDING PROTEIN MLAD"/>
    <property type="match status" value="1"/>
</dbReference>
<dbReference type="EMBL" id="AP022611">
    <property type="protein sequence ID" value="BBZ31254.1"/>
    <property type="molecule type" value="Genomic_DNA"/>
</dbReference>
<reference evidence="4 5" key="1">
    <citation type="journal article" date="2019" name="Emerg. Microbes Infect.">
        <title>Comprehensive subspecies identification of 175 nontuberculous mycobacteria species based on 7547 genomic profiles.</title>
        <authorList>
            <person name="Matsumoto Y."/>
            <person name="Kinjo T."/>
            <person name="Motooka D."/>
            <person name="Nabeya D."/>
            <person name="Jung N."/>
            <person name="Uechi K."/>
            <person name="Horii T."/>
            <person name="Iida T."/>
            <person name="Fujita J."/>
            <person name="Nakamura S."/>
        </authorList>
    </citation>
    <scope>NUCLEOTIDE SEQUENCE [LARGE SCALE GENOMIC DNA]</scope>
    <source>
        <strain evidence="4 5">JCM 13574</strain>
        <plasmid evidence="5">pjcm13574 dna</plasmid>
    </source>
</reference>
<evidence type="ECO:0000259" key="3">
    <source>
        <dbReference type="Pfam" id="PF11887"/>
    </source>
</evidence>
<name>A0A7I7XQ38_9MYCO</name>
<dbReference type="NCBIfam" id="TIGR00996">
    <property type="entry name" value="Mtu_fam_mce"/>
    <property type="match status" value="1"/>
</dbReference>
<evidence type="ECO:0000313" key="4">
    <source>
        <dbReference type="EMBL" id="BBZ31254.1"/>
    </source>
</evidence>
<geneLocation type="plasmid" evidence="5">
    <name>pjcm13574 dna</name>
</geneLocation>
<feature type="region of interest" description="Disordered" evidence="1">
    <location>
        <begin position="389"/>
        <end position="437"/>
    </location>
</feature>
<keyword evidence="4" id="KW-0614">Plasmid</keyword>
<dbReference type="Pfam" id="PF02470">
    <property type="entry name" value="MlaD"/>
    <property type="match status" value="1"/>
</dbReference>
<gene>
    <name evidence="4" type="primary">mce3D</name>
    <name evidence="4" type="ORF">MMAD_55490</name>
</gene>
<organism evidence="4 5">
    <name type="scientific">Mycolicibacterium madagascariense</name>
    <dbReference type="NCBI Taxonomy" id="212765"/>
    <lineage>
        <taxon>Bacteria</taxon>
        <taxon>Bacillati</taxon>
        <taxon>Actinomycetota</taxon>
        <taxon>Actinomycetes</taxon>
        <taxon>Mycobacteriales</taxon>
        <taxon>Mycobacteriaceae</taxon>
        <taxon>Mycolicibacterium</taxon>
    </lineage>
</organism>
<evidence type="ECO:0000256" key="1">
    <source>
        <dbReference type="SAM" id="MobiDB-lite"/>
    </source>
</evidence>
<dbReference type="InterPro" id="IPR024516">
    <property type="entry name" value="Mce_C"/>
</dbReference>
<dbReference type="KEGG" id="mmag:MMAD_55490"/>
<dbReference type="PANTHER" id="PTHR33371">
    <property type="entry name" value="INTERMEMBRANE PHOSPHOLIPID TRANSPORT SYSTEM BINDING PROTEIN MLAD-RELATED"/>
    <property type="match status" value="1"/>
</dbReference>
<feature type="domain" description="Mce/MlaD" evidence="2">
    <location>
        <begin position="36"/>
        <end position="109"/>
    </location>
</feature>
<evidence type="ECO:0000259" key="2">
    <source>
        <dbReference type="Pfam" id="PF02470"/>
    </source>
</evidence>
<dbReference type="Proteomes" id="UP000466517">
    <property type="component" value="Plasmid pJCM13574"/>
</dbReference>
<accession>A0A7I7XQ38</accession>
<keyword evidence="5" id="KW-1185">Reference proteome</keyword>
<sequence length="437" mass="45820">MMRTRHLRIGLSVALVLALVAGAFVAYQGFDKANRTHVVAYFDTTNGLFTGDEVRILGVPVGVIDSIEPQAQRVKVGFWVDDSYKVPADAKAVIVSPQLVTARAIQLTPVYTTGPQMRDGATIPLDRTAVPLEYDDLRAQLEKLTTALQPTQPGGVSTLGAFVDTAADNLRGQGANIRSTVIQLSKALSALGDHSGDTFTTIKNISVVVSALQDSASLLTQLNGNLATVTGLLTSDPNAVGNALSDLNSVVTDATQFIKDNRDSLGTATDKLASISTTVNSNLDDIKQALHVFPNAAANFANVYQPSQGALTGAIALNNFADPLRFICGSIEAASRLNGEISSKLCMQYLAPIVKNRQINFLPIGGNPIVGESARPNELTYSEDRLRPDFVPPLPAAPAEPDPALAVSVGDTPPPDATATDPAAGLPGLMVPTQGGS</sequence>
<dbReference type="AlphaFoldDB" id="A0A7I7XQ38"/>